<dbReference type="Gene3D" id="3.20.20.80">
    <property type="entry name" value="Glycosidases"/>
    <property type="match status" value="2"/>
</dbReference>
<sequence>MKKKILILSVLILSIVIGFVVYAKYFSNASDTKNIFKDEDSIQYMSKVDAENFYIYKDNTWQKEFIMGVNMGAAKPGYFPGEFGITKEDYLRWFKYISDMNSNTIRIYTILNPEFYDAFYEYNESAVNTLYLIQGVWINESDIAKYKDAYNPQIESNFKEEIETTIDVLHGNKIIKKVPGNACGIYEKDVSKYVLGYVLGIEWDPAFVTITNDNNKDNVNYDGKYLYSKDASPFENFLCSKGDECIEYETENYKIQRPVSFTNWVTTDMLSHPNEPLVEEDQVCVNVENIKSKDTFKAGLFASYHIYPYYPDSMNYQKEYSNFKDNNGNIDTYRAYLKDLKKEHSIPVLVAEFGIPASRGKAHENINTGFNQGNVSEKDQGEMDAAMLKDIYEEGYAGGIVFAFQDEWFKRAWNTMGLDIADRRAYWNNTQTNEQHFGLLSFDSGKKESTCYVDGDINDWDGTSAVSTNNGTELYVKSDETYLYFMVKSSNFDFAKDNLFIPIDTIQNQGNLSYNGLNFNKDADFIVSINGTDKSQILVDPYYDSFQYLYGNQLSIITQDKDYDIKNSDKFNPIYLPLNIELELPQDKVKIPFSKYETGKLLYGDGNPNNENYNSLADFYVKDNVVEVRIPWQLINVMDPSTKMIMNDLQIDGIRPIKTDGINVGSSISSDTNADQNIEMNLYNWDTWENPIYHERLKESYYILKDAFSQYK</sequence>
<dbReference type="InterPro" id="IPR017853">
    <property type="entry name" value="GH"/>
</dbReference>
<comment type="caution">
    <text evidence="1">The sequence shown here is derived from an EMBL/GenBank/DDBJ whole genome shotgun (WGS) entry which is preliminary data.</text>
</comment>
<dbReference type="OrthoDB" id="916275at2"/>
<dbReference type="AlphaFoldDB" id="A0A2T0BCZ8"/>
<evidence type="ECO:0008006" key="3">
    <source>
        <dbReference type="Google" id="ProtNLM"/>
    </source>
</evidence>
<dbReference type="Proteomes" id="UP000239471">
    <property type="component" value="Unassembled WGS sequence"/>
</dbReference>
<dbReference type="SUPFAM" id="SSF51445">
    <property type="entry name" value="(Trans)glycosidases"/>
    <property type="match status" value="1"/>
</dbReference>
<accession>A0A2T0BCZ8</accession>
<gene>
    <name evidence="1" type="ORF">CLVI_22960</name>
</gene>
<dbReference type="RefSeq" id="WP_106060247.1">
    <property type="nucleotide sequence ID" value="NZ_PVXQ01000025.1"/>
</dbReference>
<evidence type="ECO:0000313" key="2">
    <source>
        <dbReference type="Proteomes" id="UP000239471"/>
    </source>
</evidence>
<keyword evidence="2" id="KW-1185">Reference proteome</keyword>
<name>A0A2T0BCZ8_9CLOT</name>
<reference evidence="1 2" key="1">
    <citation type="submission" date="2018-03" db="EMBL/GenBank/DDBJ databases">
        <title>Genome sequence of Clostridium vincentii DSM 10228.</title>
        <authorList>
            <person name="Poehlein A."/>
            <person name="Daniel R."/>
        </authorList>
    </citation>
    <scope>NUCLEOTIDE SEQUENCE [LARGE SCALE GENOMIC DNA]</scope>
    <source>
        <strain evidence="1 2">DSM 10228</strain>
    </source>
</reference>
<proteinExistence type="predicted"/>
<protein>
    <recommendedName>
        <fullName evidence="3">Family 2 glycosyl transferase</fullName>
    </recommendedName>
</protein>
<dbReference type="EMBL" id="PVXQ01000025">
    <property type="protein sequence ID" value="PRR81687.1"/>
    <property type="molecule type" value="Genomic_DNA"/>
</dbReference>
<evidence type="ECO:0000313" key="1">
    <source>
        <dbReference type="EMBL" id="PRR81687.1"/>
    </source>
</evidence>
<organism evidence="1 2">
    <name type="scientific">Clostridium vincentii</name>
    <dbReference type="NCBI Taxonomy" id="52704"/>
    <lineage>
        <taxon>Bacteria</taxon>
        <taxon>Bacillati</taxon>
        <taxon>Bacillota</taxon>
        <taxon>Clostridia</taxon>
        <taxon>Eubacteriales</taxon>
        <taxon>Clostridiaceae</taxon>
        <taxon>Clostridium</taxon>
    </lineage>
</organism>